<feature type="chain" id="PRO_5026769982" evidence="1">
    <location>
        <begin position="20"/>
        <end position="253"/>
    </location>
</feature>
<dbReference type="PANTHER" id="PTHR46361">
    <property type="entry name" value="ELECTRON CARRIER/ PROTEIN DISULFIDE OXIDOREDUCTASE"/>
    <property type="match status" value="1"/>
</dbReference>
<dbReference type="Pfam" id="PF04784">
    <property type="entry name" value="DUF547"/>
    <property type="match status" value="1"/>
</dbReference>
<evidence type="ECO:0000313" key="4">
    <source>
        <dbReference type="Proteomes" id="UP000475249"/>
    </source>
</evidence>
<feature type="signal peptide" evidence="1">
    <location>
        <begin position="1"/>
        <end position="19"/>
    </location>
</feature>
<organism evidence="3 4">
    <name type="scientific">Poritiphilus flavus</name>
    <dbReference type="NCBI Taxonomy" id="2697053"/>
    <lineage>
        <taxon>Bacteria</taxon>
        <taxon>Pseudomonadati</taxon>
        <taxon>Bacteroidota</taxon>
        <taxon>Flavobacteriia</taxon>
        <taxon>Flavobacteriales</taxon>
        <taxon>Flavobacteriaceae</taxon>
        <taxon>Poritiphilus</taxon>
    </lineage>
</organism>
<dbReference type="Proteomes" id="UP000475249">
    <property type="component" value="Unassembled WGS sequence"/>
</dbReference>
<evidence type="ECO:0000256" key="1">
    <source>
        <dbReference type="SAM" id="SignalP"/>
    </source>
</evidence>
<accession>A0A6L9EDT6</accession>
<dbReference type="RefSeq" id="WP_161435821.1">
    <property type="nucleotide sequence ID" value="NZ_WXYO01000005.1"/>
</dbReference>
<proteinExistence type="predicted"/>
<dbReference type="AlphaFoldDB" id="A0A6L9EDT6"/>
<protein>
    <submittedName>
        <fullName evidence="3">DUF547 domain-containing protein</fullName>
    </submittedName>
</protein>
<keyword evidence="4" id="KW-1185">Reference proteome</keyword>
<dbReference type="InterPro" id="IPR006869">
    <property type="entry name" value="DUF547"/>
</dbReference>
<name>A0A6L9EDT6_9FLAO</name>
<gene>
    <name evidence="3" type="ORF">GTQ38_12305</name>
</gene>
<feature type="domain" description="DUF547" evidence="2">
    <location>
        <begin position="82"/>
        <end position="185"/>
    </location>
</feature>
<evidence type="ECO:0000313" key="3">
    <source>
        <dbReference type="EMBL" id="NAS12792.1"/>
    </source>
</evidence>
<keyword evidence="1" id="KW-0732">Signal</keyword>
<dbReference type="PANTHER" id="PTHR46361:SF3">
    <property type="entry name" value="ELECTRON CARRIER_ PROTEIN DISULFIDE OXIDOREDUCTASE"/>
    <property type="match status" value="1"/>
</dbReference>
<sequence>MRILLVLMAFLSFLPGSEAAYSWEMPANAQATEELDHTAWDKLLKKYVSADGNVVYTKFKEDLPALTDYLKYLGANEPAETASANERLAFYINLYNAATVKLILDNYPVSSIKEIKAPWATKWIQLGDRKISLGQIEHKILRKMGEPRIHFAINCASYSCPKLLNEAFTSGKMEQQLAEVTRSFIEDKSRNVIGEDTLQLSEIFKWYKKDFTASGTLIDYLEANGSGPIQPKTKIEYLKYDWSLNEAKKFSAY</sequence>
<evidence type="ECO:0000259" key="2">
    <source>
        <dbReference type="Pfam" id="PF04784"/>
    </source>
</evidence>
<reference evidence="3 4" key="1">
    <citation type="submission" date="2020-01" db="EMBL/GenBank/DDBJ databases">
        <title>Bacteria diversity of Porities sp.</title>
        <authorList>
            <person name="Wang G."/>
        </authorList>
    </citation>
    <scope>NUCLEOTIDE SEQUENCE [LARGE SCALE GENOMIC DNA]</scope>
    <source>
        <strain evidence="3 4">R33</strain>
    </source>
</reference>
<comment type="caution">
    <text evidence="3">The sequence shown here is derived from an EMBL/GenBank/DDBJ whole genome shotgun (WGS) entry which is preliminary data.</text>
</comment>
<dbReference type="EMBL" id="WXYO01000005">
    <property type="protein sequence ID" value="NAS12792.1"/>
    <property type="molecule type" value="Genomic_DNA"/>
</dbReference>